<evidence type="ECO:0000256" key="1">
    <source>
        <dbReference type="SAM" id="MobiDB-lite"/>
    </source>
</evidence>
<dbReference type="Proteomes" id="UP000324748">
    <property type="component" value="Unassembled WGS sequence"/>
</dbReference>
<sequence>MRMRLAAERFHLSRPSGTSGRILYTILLGLIFCTISIRSQSSLTEGSQDSSTSTESTPVQLNTTSPSSNDSSAVSTSTPPSSAGQSSPLPGSSPNGTTADDGNQFGSSSDNPPDLAGTQTTATTLPANTSTSTSVSRSSQPVPPPKQSAGDSGGLSGGAVAGIVFVSIVGGVALFAGVIMYFRRLERSIAQDKREIREKQARRYNQLEQNRHTSYIPGNQPQPYEL</sequence>
<feature type="compositionally biased region" description="Polar residues" evidence="1">
    <location>
        <begin position="206"/>
        <end position="226"/>
    </location>
</feature>
<dbReference type="EMBL" id="VDEP01000444">
    <property type="protein sequence ID" value="KAA1079090.1"/>
    <property type="molecule type" value="Genomic_DNA"/>
</dbReference>
<feature type="compositionally biased region" description="Low complexity" evidence="1">
    <location>
        <begin position="63"/>
        <end position="83"/>
    </location>
</feature>
<protein>
    <submittedName>
        <fullName evidence="4">Uncharacterized protein</fullName>
    </submittedName>
</protein>
<evidence type="ECO:0000313" key="6">
    <source>
        <dbReference type="Proteomes" id="UP000324748"/>
    </source>
</evidence>
<comment type="caution">
    <text evidence="4">The sequence shown here is derived from an EMBL/GenBank/DDBJ whole genome shotgun (WGS) entry which is preliminary data.</text>
</comment>
<reference evidence="6 7" key="1">
    <citation type="submission" date="2019-05" db="EMBL/GenBank/DDBJ databases">
        <title>Emergence of the Ug99 lineage of the wheat stem rust pathogen through somatic hybridization.</title>
        <authorList>
            <person name="Li F."/>
            <person name="Upadhyaya N.M."/>
            <person name="Sperschneider J."/>
            <person name="Matny O."/>
            <person name="Nguyen-Phuc H."/>
            <person name="Mago R."/>
            <person name="Raley C."/>
            <person name="Miller M.E."/>
            <person name="Silverstein K.A.T."/>
            <person name="Henningsen E."/>
            <person name="Hirsch C.D."/>
            <person name="Visser B."/>
            <person name="Pretorius Z.A."/>
            <person name="Steffenson B.J."/>
            <person name="Schwessinger B."/>
            <person name="Dodds P.N."/>
            <person name="Figueroa M."/>
        </authorList>
    </citation>
    <scope>NUCLEOTIDE SEQUENCE [LARGE SCALE GENOMIC DNA]</scope>
    <source>
        <strain evidence="4">21-0</strain>
        <strain evidence="3 7">Ug99</strain>
    </source>
</reference>
<feature type="transmembrane region" description="Helical" evidence="2">
    <location>
        <begin position="159"/>
        <end position="182"/>
    </location>
</feature>
<keyword evidence="2" id="KW-0812">Transmembrane</keyword>
<dbReference type="EMBL" id="VSWC01000079">
    <property type="protein sequence ID" value="KAA1094815.1"/>
    <property type="molecule type" value="Genomic_DNA"/>
</dbReference>
<feature type="compositionally biased region" description="Low complexity" evidence="1">
    <location>
        <begin position="116"/>
        <end position="140"/>
    </location>
</feature>
<dbReference type="OrthoDB" id="2507510at2759"/>
<evidence type="ECO:0000313" key="5">
    <source>
        <dbReference type="EMBL" id="KAA1135328.1"/>
    </source>
</evidence>
<accession>A0A5B0NZW7</accession>
<keyword evidence="6" id="KW-1185">Reference proteome</keyword>
<evidence type="ECO:0000313" key="3">
    <source>
        <dbReference type="EMBL" id="KAA1079090.1"/>
    </source>
</evidence>
<feature type="region of interest" description="Disordered" evidence="1">
    <location>
        <begin position="42"/>
        <end position="154"/>
    </location>
</feature>
<feature type="compositionally biased region" description="Polar residues" evidence="1">
    <location>
        <begin position="42"/>
        <end position="62"/>
    </location>
</feature>
<gene>
    <name evidence="4" type="ORF">PGT21_030794</name>
    <name evidence="5" type="ORF">PGTUg99_011477</name>
    <name evidence="3" type="ORF">PGTUg99_016453</name>
</gene>
<evidence type="ECO:0000256" key="2">
    <source>
        <dbReference type="SAM" id="Phobius"/>
    </source>
</evidence>
<feature type="transmembrane region" description="Helical" evidence="2">
    <location>
        <begin position="21"/>
        <end position="39"/>
    </location>
</feature>
<organism evidence="4 6">
    <name type="scientific">Puccinia graminis f. sp. tritici</name>
    <dbReference type="NCBI Taxonomy" id="56615"/>
    <lineage>
        <taxon>Eukaryota</taxon>
        <taxon>Fungi</taxon>
        <taxon>Dikarya</taxon>
        <taxon>Basidiomycota</taxon>
        <taxon>Pucciniomycotina</taxon>
        <taxon>Pucciniomycetes</taxon>
        <taxon>Pucciniales</taxon>
        <taxon>Pucciniaceae</taxon>
        <taxon>Puccinia</taxon>
    </lineage>
</organism>
<name>A0A5B0NZW7_PUCGR</name>
<dbReference type="Proteomes" id="UP000325313">
    <property type="component" value="Unassembled WGS sequence"/>
</dbReference>
<proteinExistence type="predicted"/>
<keyword evidence="2" id="KW-1133">Transmembrane helix</keyword>
<evidence type="ECO:0000313" key="7">
    <source>
        <dbReference type="Proteomes" id="UP000325313"/>
    </source>
</evidence>
<feature type="region of interest" description="Disordered" evidence="1">
    <location>
        <begin position="203"/>
        <end position="226"/>
    </location>
</feature>
<dbReference type="AlphaFoldDB" id="A0A5B0NZW7"/>
<keyword evidence="2" id="KW-0472">Membrane</keyword>
<evidence type="ECO:0000313" key="4">
    <source>
        <dbReference type="EMBL" id="KAA1094815.1"/>
    </source>
</evidence>
<dbReference type="EMBL" id="VDEP01000039">
    <property type="protein sequence ID" value="KAA1135328.1"/>
    <property type="molecule type" value="Genomic_DNA"/>
</dbReference>
<feature type="compositionally biased region" description="Polar residues" evidence="1">
    <location>
        <begin position="84"/>
        <end position="111"/>
    </location>
</feature>